<feature type="transmembrane region" description="Helical" evidence="7">
    <location>
        <begin position="91"/>
        <end position="114"/>
    </location>
</feature>
<dbReference type="Gene3D" id="1.20.1250.20">
    <property type="entry name" value="MFS general substrate transporter like domains"/>
    <property type="match status" value="1"/>
</dbReference>
<keyword evidence="6 7" id="KW-0472">Membrane</keyword>
<feature type="transmembrane region" description="Helical" evidence="7">
    <location>
        <begin position="388"/>
        <end position="411"/>
    </location>
</feature>
<dbReference type="OrthoDB" id="754047at2759"/>
<keyword evidence="3" id="KW-0813">Transport</keyword>
<organism evidence="9 10">
    <name type="scientific">Aphanomyces stellatus</name>
    <dbReference type="NCBI Taxonomy" id="120398"/>
    <lineage>
        <taxon>Eukaryota</taxon>
        <taxon>Sar</taxon>
        <taxon>Stramenopiles</taxon>
        <taxon>Oomycota</taxon>
        <taxon>Saprolegniomycetes</taxon>
        <taxon>Saprolegniales</taxon>
        <taxon>Verrucalvaceae</taxon>
        <taxon>Aphanomyces</taxon>
    </lineage>
</organism>
<dbReference type="EMBL" id="VJMH01001617">
    <property type="protein sequence ID" value="KAF0711409.1"/>
    <property type="molecule type" value="Genomic_DNA"/>
</dbReference>
<feature type="transmembrane region" description="Helical" evidence="7">
    <location>
        <begin position="180"/>
        <end position="201"/>
    </location>
</feature>
<comment type="similarity">
    <text evidence="2">Belongs to the major facilitator superfamily. Folate-biopterin transporter (TC 2.A.71) family.</text>
</comment>
<dbReference type="GO" id="GO:0016020">
    <property type="term" value="C:membrane"/>
    <property type="evidence" value="ECO:0007669"/>
    <property type="project" value="UniProtKB-SubCell"/>
</dbReference>
<evidence type="ECO:0000256" key="7">
    <source>
        <dbReference type="SAM" id="Phobius"/>
    </source>
</evidence>
<evidence type="ECO:0000313" key="8">
    <source>
        <dbReference type="EMBL" id="KAF0711409.1"/>
    </source>
</evidence>
<dbReference type="SUPFAM" id="SSF103473">
    <property type="entry name" value="MFS general substrate transporter"/>
    <property type="match status" value="1"/>
</dbReference>
<feature type="transmembrane region" description="Helical" evidence="7">
    <location>
        <begin position="238"/>
        <end position="259"/>
    </location>
</feature>
<keyword evidence="10" id="KW-1185">Reference proteome</keyword>
<evidence type="ECO:0000313" key="10">
    <source>
        <dbReference type="Proteomes" id="UP000332933"/>
    </source>
</evidence>
<dbReference type="AlphaFoldDB" id="A0A485KGJ9"/>
<reference evidence="9 10" key="1">
    <citation type="submission" date="2019-03" db="EMBL/GenBank/DDBJ databases">
        <authorList>
            <person name="Gaulin E."/>
            <person name="Dumas B."/>
        </authorList>
    </citation>
    <scope>NUCLEOTIDE SEQUENCE [LARGE SCALE GENOMIC DNA]</scope>
    <source>
        <strain evidence="9">CBS 568.67</strain>
    </source>
</reference>
<keyword evidence="4 7" id="KW-0812">Transmembrane</keyword>
<evidence type="ECO:0000256" key="3">
    <source>
        <dbReference type="ARBA" id="ARBA00022448"/>
    </source>
</evidence>
<dbReference type="InterPro" id="IPR039309">
    <property type="entry name" value="BT1"/>
</dbReference>
<dbReference type="EMBL" id="CAADRA010001618">
    <property type="protein sequence ID" value="VFT82356.1"/>
    <property type="molecule type" value="Genomic_DNA"/>
</dbReference>
<dbReference type="PANTHER" id="PTHR31585">
    <property type="entry name" value="FOLATE-BIOPTERIN TRANSPORTER 1, CHLOROPLASTIC"/>
    <property type="match status" value="1"/>
</dbReference>
<dbReference type="InterPro" id="IPR036259">
    <property type="entry name" value="MFS_trans_sf"/>
</dbReference>
<evidence type="ECO:0000256" key="5">
    <source>
        <dbReference type="ARBA" id="ARBA00022989"/>
    </source>
</evidence>
<gene>
    <name evidence="9" type="primary">Aste57867_5289</name>
    <name evidence="8" type="ORF">As57867_005276</name>
    <name evidence="9" type="ORF">ASTE57867_5289</name>
</gene>
<evidence type="ECO:0000256" key="6">
    <source>
        <dbReference type="ARBA" id="ARBA00023136"/>
    </source>
</evidence>
<evidence type="ECO:0000256" key="4">
    <source>
        <dbReference type="ARBA" id="ARBA00022692"/>
    </source>
</evidence>
<keyword evidence="5 7" id="KW-1133">Transmembrane helix</keyword>
<sequence>MAFSPLGEPFCNRDNEKYAKYCGMALEKVPQEAKDANFNLDAPDVGAKFIVLSMLASFGYVTAACASDAMVVEYAQREPAAIRGRIQTAIYVVRTMTGLIPSTVIGFGLNSANYNGSFGFSIGPNVPYMICLVPCVLVVLTTIFLMVEVKKPGIPIGVWWGSFWDLLQKRVMWQICAFRFINNVFWTFGTVAGSPMSSYWAKVENVNNMIMDYISTFIFSGILTAVAKWGLHWNWRTLIAAGSIGILLIDAPVIFMTIWDVVRNQWFFTGVTLAENIPSGVRFIVATYCAVEIADVGVEGATYGLVTTMNNLASPFSSVFFKWINSYFKVTNNDFKKDTTEVRWDVTYVYLISYGCKLFSLIFLFMLPPQKKEMQELKKKGGKSKLAGAILVVLFFGALGFAMTSSFMSVYPATKCLRIAGGNGIFDKDGNCPRPAPRK</sequence>
<evidence type="ECO:0000256" key="2">
    <source>
        <dbReference type="ARBA" id="ARBA00007015"/>
    </source>
</evidence>
<evidence type="ECO:0000313" key="9">
    <source>
        <dbReference type="EMBL" id="VFT82356.1"/>
    </source>
</evidence>
<feature type="transmembrane region" description="Helical" evidence="7">
    <location>
        <begin position="348"/>
        <end position="367"/>
    </location>
</feature>
<proteinExistence type="inferred from homology"/>
<feature type="transmembrane region" description="Helical" evidence="7">
    <location>
        <begin position="49"/>
        <end position="71"/>
    </location>
</feature>
<dbReference type="PANTHER" id="PTHR31585:SF5">
    <property type="entry name" value="RNA-BINDING S4 DOMAIN-CONTAINING PROTEIN"/>
    <property type="match status" value="1"/>
</dbReference>
<reference evidence="8" key="2">
    <citation type="submission" date="2019-06" db="EMBL/GenBank/DDBJ databases">
        <title>Genomics analysis of Aphanomyces spp. identifies a new class of oomycete effector associated with host adaptation.</title>
        <authorList>
            <person name="Gaulin E."/>
        </authorList>
    </citation>
    <scope>NUCLEOTIDE SEQUENCE</scope>
    <source>
        <strain evidence="8">CBS 578.67</strain>
    </source>
</reference>
<protein>
    <submittedName>
        <fullName evidence="9">Aste57867_5289 protein</fullName>
    </submittedName>
</protein>
<feature type="transmembrane region" description="Helical" evidence="7">
    <location>
        <begin position="126"/>
        <end position="147"/>
    </location>
</feature>
<evidence type="ECO:0000256" key="1">
    <source>
        <dbReference type="ARBA" id="ARBA00004141"/>
    </source>
</evidence>
<accession>A0A485KGJ9</accession>
<name>A0A485KGJ9_9STRA</name>
<feature type="transmembrane region" description="Helical" evidence="7">
    <location>
        <begin position="213"/>
        <end position="231"/>
    </location>
</feature>
<dbReference type="Proteomes" id="UP000332933">
    <property type="component" value="Unassembled WGS sequence"/>
</dbReference>
<comment type="subcellular location">
    <subcellularLocation>
        <location evidence="1">Membrane</location>
        <topology evidence="1">Multi-pass membrane protein</topology>
    </subcellularLocation>
</comment>